<keyword evidence="1" id="KW-0812">Transmembrane</keyword>
<dbReference type="Proteomes" id="UP001196980">
    <property type="component" value="Unassembled WGS sequence"/>
</dbReference>
<dbReference type="RefSeq" id="WP_218253395.1">
    <property type="nucleotide sequence ID" value="NZ_JABXWD010000340.1"/>
</dbReference>
<feature type="transmembrane region" description="Helical" evidence="1">
    <location>
        <begin position="6"/>
        <end position="29"/>
    </location>
</feature>
<sequence>MRDAVIVTVCVLTVAMNIGLVAICLKIYTEIMKEHTIRRRYEAQLKSN</sequence>
<proteinExistence type="predicted"/>
<dbReference type="EMBL" id="JABXWD010000340">
    <property type="protein sequence ID" value="MBV6342782.1"/>
    <property type="molecule type" value="Genomic_DNA"/>
</dbReference>
<reference evidence="2 3" key="1">
    <citation type="journal article" date="2020" name="J Geophys Res Biogeosci">
        <title>Magnetotaxis as an Adaptation to Enable Bacterial Shuttling of Microbial Sulfur and Sulfur Cycling Across Aquatic Oxic#Anoxic Interfaces.</title>
        <authorList>
            <person name="Li J."/>
            <person name="Liu P."/>
            <person name="Wang J."/>
            <person name="Roberts A.P."/>
            <person name="Pan Y."/>
        </authorList>
    </citation>
    <scope>NUCLEOTIDE SEQUENCE [LARGE SCALE GENOMIC DNA]</scope>
    <source>
        <strain evidence="2 3">MYR-1_YQ</strain>
    </source>
</reference>
<keyword evidence="1" id="KW-1133">Transmembrane helix</keyword>
<accession>A0ABS6S1R2</accession>
<keyword evidence="1" id="KW-0472">Membrane</keyword>
<evidence type="ECO:0000313" key="3">
    <source>
        <dbReference type="Proteomes" id="UP001196980"/>
    </source>
</evidence>
<evidence type="ECO:0000313" key="2">
    <source>
        <dbReference type="EMBL" id="MBV6342782.1"/>
    </source>
</evidence>
<comment type="caution">
    <text evidence="2">The sequence shown here is derived from an EMBL/GenBank/DDBJ whole genome shotgun (WGS) entry which is preliminary data.</text>
</comment>
<name>A0ABS6S1R2_9BACT</name>
<protein>
    <submittedName>
        <fullName evidence="2">Uncharacterized protein</fullName>
    </submittedName>
</protein>
<keyword evidence="3" id="KW-1185">Reference proteome</keyword>
<evidence type="ECO:0000256" key="1">
    <source>
        <dbReference type="SAM" id="Phobius"/>
    </source>
</evidence>
<gene>
    <name evidence="2" type="ORF">HWQ67_14440</name>
</gene>
<organism evidence="2 3">
    <name type="scientific">Candidatus Magnetobacterium casense</name>
    <dbReference type="NCBI Taxonomy" id="1455061"/>
    <lineage>
        <taxon>Bacteria</taxon>
        <taxon>Pseudomonadati</taxon>
        <taxon>Nitrospirota</taxon>
        <taxon>Thermodesulfovibrionia</taxon>
        <taxon>Thermodesulfovibrionales</taxon>
        <taxon>Candidatus Magnetobacteriaceae</taxon>
        <taxon>Candidatus Magnetobacterium</taxon>
    </lineage>
</organism>